<keyword evidence="1" id="KW-0472">Membrane</keyword>
<evidence type="ECO:0000313" key="2">
    <source>
        <dbReference type="EMBL" id="RUT28098.1"/>
    </source>
</evidence>
<keyword evidence="1" id="KW-0812">Transmembrane</keyword>
<feature type="transmembrane region" description="Helical" evidence="1">
    <location>
        <begin position="135"/>
        <end position="154"/>
    </location>
</feature>
<name>A0A433X1X1_9BACL</name>
<organism evidence="2 3">
    <name type="scientific">Paenibacillus zeisoli</name>
    <dbReference type="NCBI Taxonomy" id="2496267"/>
    <lineage>
        <taxon>Bacteria</taxon>
        <taxon>Bacillati</taxon>
        <taxon>Bacillota</taxon>
        <taxon>Bacilli</taxon>
        <taxon>Bacillales</taxon>
        <taxon>Paenibacillaceae</taxon>
        <taxon>Paenibacillus</taxon>
    </lineage>
</organism>
<feature type="transmembrane region" description="Helical" evidence="1">
    <location>
        <begin position="58"/>
        <end position="78"/>
    </location>
</feature>
<reference evidence="2 3" key="1">
    <citation type="submission" date="2018-12" db="EMBL/GenBank/DDBJ databases">
        <authorList>
            <person name="Sun L."/>
            <person name="Chen Z."/>
        </authorList>
    </citation>
    <scope>NUCLEOTIDE SEQUENCE [LARGE SCALE GENOMIC DNA]</scope>
    <source>
        <strain evidence="2 3">3-5-3</strain>
    </source>
</reference>
<dbReference type="OrthoDB" id="4540541at2"/>
<feature type="transmembrane region" description="Helical" evidence="1">
    <location>
        <begin position="174"/>
        <end position="194"/>
    </location>
</feature>
<dbReference type="InterPro" id="IPR009793">
    <property type="entry name" value="DUF1361"/>
</dbReference>
<evidence type="ECO:0000256" key="1">
    <source>
        <dbReference type="SAM" id="Phobius"/>
    </source>
</evidence>
<comment type="caution">
    <text evidence="2">The sequence shown here is derived from an EMBL/GenBank/DDBJ whole genome shotgun (WGS) entry which is preliminary data.</text>
</comment>
<dbReference type="EMBL" id="RZNX01000011">
    <property type="protein sequence ID" value="RUT28098.1"/>
    <property type="molecule type" value="Genomic_DNA"/>
</dbReference>
<proteinExistence type="predicted"/>
<dbReference type="AlphaFoldDB" id="A0A433X1X1"/>
<feature type="transmembrane region" description="Helical" evidence="1">
    <location>
        <begin position="90"/>
        <end position="111"/>
    </location>
</feature>
<evidence type="ECO:0000313" key="3">
    <source>
        <dbReference type="Proteomes" id="UP000272464"/>
    </source>
</evidence>
<accession>A0A433X1X1</accession>
<dbReference type="Pfam" id="PF07099">
    <property type="entry name" value="DUF1361"/>
    <property type="match status" value="1"/>
</dbReference>
<gene>
    <name evidence="2" type="ORF">EJP77_17955</name>
</gene>
<protein>
    <submittedName>
        <fullName evidence="2">DUF1361 domain-containing protein</fullName>
    </submittedName>
</protein>
<feature type="transmembrane region" description="Helical" evidence="1">
    <location>
        <begin position="225"/>
        <end position="246"/>
    </location>
</feature>
<keyword evidence="3" id="KW-1185">Reference proteome</keyword>
<feature type="transmembrane region" description="Helical" evidence="1">
    <location>
        <begin position="26"/>
        <end position="46"/>
    </location>
</feature>
<sequence>MNYIFPNCIGGIMLNRLNEVNIKTKISVLLLLFAASVLCLMLGSYLRAYTNRDIYRFLYWNMFLAWMPAGFAMLMDWIYVYIQKNRGLRVILFIGAGILWLLFYPNSAYLITDQLHPFVKFQSEYGMRFWQGIEFWYHLLLFFSAAVIGLLLGVYSMLSVQELVRRSFGRAKSWIFAVVTLALTSLGIYLGRFIRWNSWDAIRSPQQIVHEVLTMLTDVQELRRMIPFTGIIMMILLFSYLIIVGFSMMRQQK</sequence>
<keyword evidence="1" id="KW-1133">Transmembrane helix</keyword>
<dbReference type="Proteomes" id="UP000272464">
    <property type="component" value="Unassembled WGS sequence"/>
</dbReference>